<dbReference type="Proteomes" id="UP001214250">
    <property type="component" value="Chromosome 1"/>
</dbReference>
<evidence type="ECO:0000313" key="3">
    <source>
        <dbReference type="Proteomes" id="UP001214250"/>
    </source>
</evidence>
<feature type="transmembrane region" description="Helical" evidence="1">
    <location>
        <begin position="45"/>
        <end position="63"/>
    </location>
</feature>
<feature type="transmembrane region" description="Helical" evidence="1">
    <location>
        <begin position="75"/>
        <end position="95"/>
    </location>
</feature>
<keyword evidence="1" id="KW-0812">Transmembrane</keyword>
<accession>A0ABY7VVY3</accession>
<evidence type="ECO:0000313" key="2">
    <source>
        <dbReference type="EMBL" id="WDE96223.1"/>
    </source>
</evidence>
<keyword evidence="1" id="KW-0472">Membrane</keyword>
<dbReference type="InterPro" id="IPR025597">
    <property type="entry name" value="DUF4345"/>
</dbReference>
<evidence type="ECO:0000256" key="1">
    <source>
        <dbReference type="SAM" id="Phobius"/>
    </source>
</evidence>
<dbReference type="RefSeq" id="WP_274150299.1">
    <property type="nucleotide sequence ID" value="NZ_CP117811.1"/>
</dbReference>
<keyword evidence="1" id="KW-1133">Transmembrane helix</keyword>
<gene>
    <name evidence="2" type="ORF">PQO03_10940</name>
</gene>
<reference evidence="2 3" key="1">
    <citation type="submission" date="2023-02" db="EMBL/GenBank/DDBJ databases">
        <title>Genome sequence of Lentisphaera profundi SAORIC-696.</title>
        <authorList>
            <person name="Kim e."/>
            <person name="Cho J.-C."/>
            <person name="Choi A."/>
            <person name="Kang I."/>
        </authorList>
    </citation>
    <scope>NUCLEOTIDE SEQUENCE [LARGE SCALE GENOMIC DNA]</scope>
    <source>
        <strain evidence="2 3">SAORIC-696</strain>
    </source>
</reference>
<feature type="transmembrane region" description="Helical" evidence="1">
    <location>
        <begin position="101"/>
        <end position="121"/>
    </location>
</feature>
<organism evidence="2 3">
    <name type="scientific">Lentisphaera profundi</name>
    <dbReference type="NCBI Taxonomy" id="1658616"/>
    <lineage>
        <taxon>Bacteria</taxon>
        <taxon>Pseudomonadati</taxon>
        <taxon>Lentisphaerota</taxon>
        <taxon>Lentisphaeria</taxon>
        <taxon>Lentisphaerales</taxon>
        <taxon>Lentisphaeraceae</taxon>
        <taxon>Lentisphaera</taxon>
    </lineage>
</organism>
<dbReference type="Pfam" id="PF14248">
    <property type="entry name" value="DUF4345"/>
    <property type="match status" value="1"/>
</dbReference>
<keyword evidence="3" id="KW-1185">Reference proteome</keyword>
<protein>
    <submittedName>
        <fullName evidence="2">DUF4345 domain-containing protein</fullName>
    </submittedName>
</protein>
<dbReference type="EMBL" id="CP117811">
    <property type="protein sequence ID" value="WDE96223.1"/>
    <property type="molecule type" value="Genomic_DNA"/>
</dbReference>
<sequence length="133" mass="14530">MKFAKIFLIAACLGLVPIALGYGLMPVKTMKMMFGLEVAAPNGVHIFRAIMGLYLALVVFWSMGVKNEKFTRPAVYSLIVFMFGLAAGRALSLLVDGVPHWLLTAYMILEIGFGVVGLQVLKAMDKDENKSNS</sequence>
<name>A0ABY7VVY3_9BACT</name>
<proteinExistence type="predicted"/>